<dbReference type="PANTHER" id="PTHR46652:SF3">
    <property type="entry name" value="LEUCINE-RICH REPEAT-CONTAINING PROTEIN 9"/>
    <property type="match status" value="1"/>
</dbReference>
<dbReference type="FunFam" id="3.80.10.10:FF:000055">
    <property type="entry name" value="Protein phosphatase 1 regulatory subunit 7"/>
    <property type="match status" value="1"/>
</dbReference>
<dbReference type="AlphaFoldDB" id="A0A0P1BET1"/>
<dbReference type="InterPro" id="IPR003591">
    <property type="entry name" value="Leu-rich_rpt_typical-subtyp"/>
</dbReference>
<feature type="region of interest" description="Disordered" evidence="6">
    <location>
        <begin position="1"/>
        <end position="112"/>
    </location>
</feature>
<proteinExistence type="inferred from homology"/>
<dbReference type="PROSITE" id="PS51450">
    <property type="entry name" value="LRR"/>
    <property type="match status" value="6"/>
</dbReference>
<dbReference type="GO" id="GO:0005634">
    <property type="term" value="C:nucleus"/>
    <property type="evidence" value="ECO:0007669"/>
    <property type="project" value="UniProtKB-SubCell"/>
</dbReference>
<dbReference type="SMART" id="SM00446">
    <property type="entry name" value="LRRcap"/>
    <property type="match status" value="1"/>
</dbReference>
<evidence type="ECO:0000313" key="8">
    <source>
        <dbReference type="EMBL" id="CEH13951.1"/>
    </source>
</evidence>
<sequence length="432" mass="47485">MPGGPKSSEAQEANLASLSLSDAGNPEQSSASTSARAINAPSGSVDAAHSSGNQAASSSSTAVKKQARLADLPSIPPSAPKEPESDDELEHEEVEETVDAAGEEDADADADGEEGVENLLADYADDENYIDLTHLKLSNKSLKRLNLPRFSKSLHRLGLRQNEISKITLRDIGSLSELKDLDLYDNGLEKTYGDVLQQGCSQLETLDYSFNSIRHISHLQDLGHLRTLYFVQNKVSRVRPGDLEGSIATNLRSLELGGNRLRAIENIGQLTQLEELWLGKNKITKLENLDSLVNLRILSIQSNRITKLENLSNLVNLEELYISHNGLTKIEGLEQCRKLTTLDIGANRIARIENVDHLKDLEEFWANDNQIPDLNALEAHLGPEKCPNLNTVYLEGNPAQRSEGPAYRRKIILALPQLTQIDATAVRPLRIS</sequence>
<keyword evidence="2" id="KW-0433">Leucine-rich repeat</keyword>
<dbReference type="InterPro" id="IPR025875">
    <property type="entry name" value="Leu-rich_rpt_4"/>
</dbReference>
<feature type="domain" description="U2A'/phosphoprotein 32 family A C-terminal" evidence="7">
    <location>
        <begin position="404"/>
        <end position="422"/>
    </location>
</feature>
<keyword evidence="9" id="KW-1185">Reference proteome</keyword>
<feature type="compositionally biased region" description="Polar residues" evidence="6">
    <location>
        <begin position="8"/>
        <end position="36"/>
    </location>
</feature>
<dbReference type="Pfam" id="PF12799">
    <property type="entry name" value="LRR_4"/>
    <property type="match status" value="2"/>
</dbReference>
<dbReference type="InterPro" id="IPR001611">
    <property type="entry name" value="Leu-rich_rpt"/>
</dbReference>
<dbReference type="STRING" id="401625.A0A0P1BET1"/>
<dbReference type="SUPFAM" id="SSF52058">
    <property type="entry name" value="L domain-like"/>
    <property type="match status" value="1"/>
</dbReference>
<accession>A0A0P1BET1</accession>
<evidence type="ECO:0000313" key="9">
    <source>
        <dbReference type="Proteomes" id="UP000054845"/>
    </source>
</evidence>
<comment type="similarity">
    <text evidence="5">Belongs to the SDS22 family.</text>
</comment>
<keyword evidence="4" id="KW-0539">Nucleus</keyword>
<evidence type="ECO:0000259" key="7">
    <source>
        <dbReference type="SMART" id="SM00446"/>
    </source>
</evidence>
<reference evidence="8 9" key="1">
    <citation type="submission" date="2014-09" db="EMBL/GenBank/DDBJ databases">
        <authorList>
            <person name="Magalhaes I.L.F."/>
            <person name="Oliveira U."/>
            <person name="Santos F.R."/>
            <person name="Vidigal T.H.D.A."/>
            <person name="Brescovit A.D."/>
            <person name="Santos A.J."/>
        </authorList>
    </citation>
    <scope>NUCLEOTIDE SEQUENCE [LARGE SCALE GENOMIC DNA]</scope>
</reference>
<dbReference type="OrthoDB" id="266138at2759"/>
<dbReference type="PANTHER" id="PTHR46652">
    <property type="entry name" value="LEUCINE-RICH REPEAT AND IQ DOMAIN-CONTAINING PROTEIN 1-RELATED"/>
    <property type="match status" value="1"/>
</dbReference>
<dbReference type="EMBL" id="CCYA01000238">
    <property type="protein sequence ID" value="CEH13951.1"/>
    <property type="molecule type" value="Genomic_DNA"/>
</dbReference>
<dbReference type="SMART" id="SM00369">
    <property type="entry name" value="LRR_TYP"/>
    <property type="match status" value="5"/>
</dbReference>
<feature type="compositionally biased region" description="Low complexity" evidence="6">
    <location>
        <begin position="47"/>
        <end position="62"/>
    </location>
</feature>
<organism evidence="8 9">
    <name type="scientific">Ceraceosorus bombacis</name>
    <dbReference type="NCBI Taxonomy" id="401625"/>
    <lineage>
        <taxon>Eukaryota</taxon>
        <taxon>Fungi</taxon>
        <taxon>Dikarya</taxon>
        <taxon>Basidiomycota</taxon>
        <taxon>Ustilaginomycotina</taxon>
        <taxon>Exobasidiomycetes</taxon>
        <taxon>Ceraceosorales</taxon>
        <taxon>Ceraceosoraceae</taxon>
        <taxon>Ceraceosorus</taxon>
    </lineage>
</organism>
<protein>
    <submittedName>
        <fullName evidence="8">L domain-like protein</fullName>
    </submittedName>
</protein>
<feature type="compositionally biased region" description="Acidic residues" evidence="6">
    <location>
        <begin position="84"/>
        <end position="112"/>
    </location>
</feature>
<evidence type="ECO:0000256" key="5">
    <source>
        <dbReference type="ARBA" id="ARBA00023460"/>
    </source>
</evidence>
<name>A0A0P1BET1_9BASI</name>
<dbReference type="SMART" id="SM00365">
    <property type="entry name" value="LRR_SD22"/>
    <property type="match status" value="9"/>
</dbReference>
<dbReference type="Proteomes" id="UP000054845">
    <property type="component" value="Unassembled WGS sequence"/>
</dbReference>
<evidence type="ECO:0000256" key="1">
    <source>
        <dbReference type="ARBA" id="ARBA00004123"/>
    </source>
</evidence>
<dbReference type="InterPro" id="IPR032675">
    <property type="entry name" value="LRR_dom_sf"/>
</dbReference>
<dbReference type="InterPro" id="IPR050836">
    <property type="entry name" value="SDS22/Internalin_LRR"/>
</dbReference>
<evidence type="ECO:0000256" key="4">
    <source>
        <dbReference type="ARBA" id="ARBA00023242"/>
    </source>
</evidence>
<comment type="subcellular location">
    <subcellularLocation>
        <location evidence="1">Nucleus</location>
    </subcellularLocation>
</comment>
<evidence type="ECO:0000256" key="2">
    <source>
        <dbReference type="ARBA" id="ARBA00022614"/>
    </source>
</evidence>
<evidence type="ECO:0000256" key="3">
    <source>
        <dbReference type="ARBA" id="ARBA00022737"/>
    </source>
</evidence>
<keyword evidence="3" id="KW-0677">Repeat</keyword>
<evidence type="ECO:0000256" key="6">
    <source>
        <dbReference type="SAM" id="MobiDB-lite"/>
    </source>
</evidence>
<dbReference type="InterPro" id="IPR003603">
    <property type="entry name" value="U2A'_phosphoprotein32A_C"/>
</dbReference>
<dbReference type="Gene3D" id="3.80.10.10">
    <property type="entry name" value="Ribonuclease Inhibitor"/>
    <property type="match status" value="2"/>
</dbReference>